<comment type="caution">
    <text evidence="2">The sequence shown here is derived from an EMBL/GenBank/DDBJ whole genome shotgun (WGS) entry which is preliminary data.</text>
</comment>
<organism evidence="2 3">
    <name type="scientific">Trifolium pratense</name>
    <name type="common">Red clover</name>
    <dbReference type="NCBI Taxonomy" id="57577"/>
    <lineage>
        <taxon>Eukaryota</taxon>
        <taxon>Viridiplantae</taxon>
        <taxon>Streptophyta</taxon>
        <taxon>Embryophyta</taxon>
        <taxon>Tracheophyta</taxon>
        <taxon>Spermatophyta</taxon>
        <taxon>Magnoliopsida</taxon>
        <taxon>eudicotyledons</taxon>
        <taxon>Gunneridae</taxon>
        <taxon>Pentapetalae</taxon>
        <taxon>rosids</taxon>
        <taxon>fabids</taxon>
        <taxon>Fabales</taxon>
        <taxon>Fabaceae</taxon>
        <taxon>Papilionoideae</taxon>
        <taxon>50 kb inversion clade</taxon>
        <taxon>NPAAA clade</taxon>
        <taxon>Hologalegina</taxon>
        <taxon>IRL clade</taxon>
        <taxon>Trifolieae</taxon>
        <taxon>Trifolium</taxon>
    </lineage>
</organism>
<reference evidence="2 3" key="1">
    <citation type="journal article" date="2014" name="Am. J. Bot.">
        <title>Genome assembly and annotation for red clover (Trifolium pratense; Fabaceae).</title>
        <authorList>
            <person name="Istvanek J."/>
            <person name="Jaros M."/>
            <person name="Krenek A."/>
            <person name="Repkova J."/>
        </authorList>
    </citation>
    <scope>NUCLEOTIDE SEQUENCE [LARGE SCALE GENOMIC DNA]</scope>
    <source>
        <strain evidence="3">cv. Tatra</strain>
        <tissue evidence="2">Young leaves</tissue>
    </source>
</reference>
<dbReference type="EMBL" id="ASHM01009564">
    <property type="protein sequence ID" value="PNY17668.1"/>
    <property type="molecule type" value="Genomic_DNA"/>
</dbReference>
<dbReference type="Proteomes" id="UP000236291">
    <property type="component" value="Unassembled WGS sequence"/>
</dbReference>
<sequence>MFGVETYLHRAPSSMGQFNGSPTMGKRPPHPTASHDFPPHTHAASDVLRCRRSTPLMVVAT</sequence>
<evidence type="ECO:0000313" key="2">
    <source>
        <dbReference type="EMBL" id="PNY17668.1"/>
    </source>
</evidence>
<evidence type="ECO:0000256" key="1">
    <source>
        <dbReference type="SAM" id="MobiDB-lite"/>
    </source>
</evidence>
<accession>A0A2K3PQU8</accession>
<reference evidence="2 3" key="2">
    <citation type="journal article" date="2017" name="Front. Plant Sci.">
        <title>Gene Classification and Mining of Molecular Markers Useful in Red Clover (Trifolium pratense) Breeding.</title>
        <authorList>
            <person name="Istvanek J."/>
            <person name="Dluhosova J."/>
            <person name="Dluhos P."/>
            <person name="Patkova L."/>
            <person name="Nedelnik J."/>
            <person name="Repkova J."/>
        </authorList>
    </citation>
    <scope>NUCLEOTIDE SEQUENCE [LARGE SCALE GENOMIC DNA]</scope>
    <source>
        <strain evidence="3">cv. Tatra</strain>
        <tissue evidence="2">Young leaves</tissue>
    </source>
</reference>
<name>A0A2K3PQU8_TRIPR</name>
<evidence type="ECO:0000313" key="3">
    <source>
        <dbReference type="Proteomes" id="UP000236291"/>
    </source>
</evidence>
<proteinExistence type="predicted"/>
<dbReference type="AlphaFoldDB" id="A0A2K3PQU8"/>
<feature type="region of interest" description="Disordered" evidence="1">
    <location>
        <begin position="1"/>
        <end position="45"/>
    </location>
</feature>
<gene>
    <name evidence="2" type="ORF">L195_g014416</name>
</gene>
<protein>
    <submittedName>
        <fullName evidence="2">Uncharacterized protein</fullName>
    </submittedName>
</protein>